<feature type="domain" description="Amidohydrolase-related" evidence="2">
    <location>
        <begin position="58"/>
        <end position="422"/>
    </location>
</feature>
<sequence>MTGKGQSEPMTYWCEWAWLAGGPAANVLVETDGGRITGVTADAGACPPGARRLNGLTLPGLSNAHSHAFHRALRGRTADQRGTFWTWRDRMYRVAERLDPDSYYRLARGVYAEMVLAGITAVGEFHYLHHAPGGASYDDPNAMSAALVRAASEAGIRLTLLDTCYLSSGFGPPVEGVQERFSDRTVESWAERVKDFEPDREGVLLGTALHSVRAVPRAAMPTVRDFAHTRGVPLHLHLSEQRAENDACLAVTGRTPTQLLDEEGLLRAGTTAVHATHPAPGDVARLGRSGTGVCLCPTTESDLADGIGPADELAVAGCALSLGSDGHSVIDPFAEARGVESGMRLRSEVRGHFSTGELTSMATSAGHRALGWPDAGHIELGGRADLVTLSLDSVRFSGVPLASAVLVAGSADMREVVVDGVPVVRDGAHLRVSDAAGELSRSIGELLEAP</sequence>
<dbReference type="SUPFAM" id="SSF51556">
    <property type="entry name" value="Metallo-dependent hydrolases"/>
    <property type="match status" value="1"/>
</dbReference>
<dbReference type="NCBIfam" id="NF006681">
    <property type="entry name" value="PRK09229.1-2"/>
    <property type="match status" value="1"/>
</dbReference>
<protein>
    <submittedName>
        <fullName evidence="3">Formiminoglutamate deiminase</fullName>
    </submittedName>
</protein>
<dbReference type="Pfam" id="PF01979">
    <property type="entry name" value="Amidohydro_1"/>
    <property type="match status" value="1"/>
</dbReference>
<dbReference type="InterPro" id="IPR011059">
    <property type="entry name" value="Metal-dep_hydrolase_composite"/>
</dbReference>
<dbReference type="Gene3D" id="3.20.20.140">
    <property type="entry name" value="Metal-dependent hydrolases"/>
    <property type="match status" value="1"/>
</dbReference>
<dbReference type="GO" id="GO:0016810">
    <property type="term" value="F:hydrolase activity, acting on carbon-nitrogen (but not peptide) bonds"/>
    <property type="evidence" value="ECO:0007669"/>
    <property type="project" value="InterPro"/>
</dbReference>
<dbReference type="InterPro" id="IPR050287">
    <property type="entry name" value="MTA/SAH_deaminase"/>
</dbReference>
<reference evidence="4" key="1">
    <citation type="submission" date="2016-10" db="EMBL/GenBank/DDBJ databases">
        <authorList>
            <person name="Varghese N."/>
            <person name="Submissions S."/>
        </authorList>
    </citation>
    <scope>NUCLEOTIDE SEQUENCE [LARGE SCALE GENOMIC DNA]</scope>
    <source>
        <strain evidence="4">DSM 45459</strain>
    </source>
</reference>
<dbReference type="InterPro" id="IPR010252">
    <property type="entry name" value="HutF"/>
</dbReference>
<keyword evidence="1" id="KW-0378">Hydrolase</keyword>
<evidence type="ECO:0000256" key="1">
    <source>
        <dbReference type="ARBA" id="ARBA00022801"/>
    </source>
</evidence>
<organism evidence="3 4">
    <name type="scientific">Actinopolyspora saharensis</name>
    <dbReference type="NCBI Taxonomy" id="995062"/>
    <lineage>
        <taxon>Bacteria</taxon>
        <taxon>Bacillati</taxon>
        <taxon>Actinomycetota</taxon>
        <taxon>Actinomycetes</taxon>
        <taxon>Actinopolysporales</taxon>
        <taxon>Actinopolysporaceae</taxon>
        <taxon>Actinopolyspora</taxon>
    </lineage>
</organism>
<dbReference type="PANTHER" id="PTHR43794">
    <property type="entry name" value="AMINOHYDROLASE SSNA-RELATED"/>
    <property type="match status" value="1"/>
</dbReference>
<dbReference type="EMBL" id="FNKO01000002">
    <property type="protein sequence ID" value="SDQ83600.1"/>
    <property type="molecule type" value="Genomic_DNA"/>
</dbReference>
<dbReference type="PANTHER" id="PTHR43794:SF11">
    <property type="entry name" value="AMIDOHYDROLASE-RELATED DOMAIN-CONTAINING PROTEIN"/>
    <property type="match status" value="1"/>
</dbReference>
<dbReference type="Gene3D" id="2.30.40.10">
    <property type="entry name" value="Urease, subunit C, domain 1"/>
    <property type="match status" value="1"/>
</dbReference>
<dbReference type="AlphaFoldDB" id="A0A1H1E4S1"/>
<dbReference type="NCBIfam" id="TIGR02022">
    <property type="entry name" value="hutF"/>
    <property type="match status" value="1"/>
</dbReference>
<accession>A0A1H1E4S1</accession>
<keyword evidence="4" id="KW-1185">Reference proteome</keyword>
<dbReference type="InterPro" id="IPR006680">
    <property type="entry name" value="Amidohydro-rel"/>
</dbReference>
<proteinExistence type="predicted"/>
<dbReference type="STRING" id="995062.SAMN04489718_2370"/>
<evidence type="ECO:0000313" key="3">
    <source>
        <dbReference type="EMBL" id="SDQ83600.1"/>
    </source>
</evidence>
<dbReference type="SUPFAM" id="SSF51338">
    <property type="entry name" value="Composite domain of metallo-dependent hydrolases"/>
    <property type="match status" value="1"/>
</dbReference>
<dbReference type="Proteomes" id="UP000199301">
    <property type="component" value="Unassembled WGS sequence"/>
</dbReference>
<name>A0A1H1E4S1_9ACTN</name>
<evidence type="ECO:0000259" key="2">
    <source>
        <dbReference type="Pfam" id="PF01979"/>
    </source>
</evidence>
<evidence type="ECO:0000313" key="4">
    <source>
        <dbReference type="Proteomes" id="UP000199301"/>
    </source>
</evidence>
<gene>
    <name evidence="3" type="ORF">SAMN04489718_2370</name>
</gene>
<dbReference type="InterPro" id="IPR032466">
    <property type="entry name" value="Metal_Hydrolase"/>
</dbReference>